<keyword evidence="3 6" id="KW-0812">Transmembrane</keyword>
<feature type="transmembrane region" description="Helical" evidence="6">
    <location>
        <begin position="247"/>
        <end position="266"/>
    </location>
</feature>
<accession>A0A2S9JPJ7</accession>
<keyword evidence="5 6" id="KW-0472">Membrane</keyword>
<keyword evidence="2" id="KW-1003">Cell membrane</keyword>
<evidence type="ECO:0000256" key="2">
    <source>
        <dbReference type="ARBA" id="ARBA00022475"/>
    </source>
</evidence>
<comment type="caution">
    <text evidence="7">The sequence shown here is derived from an EMBL/GenBank/DDBJ whole genome shotgun (WGS) entry which is preliminary data.</text>
</comment>
<dbReference type="GO" id="GO:0022857">
    <property type="term" value="F:transmembrane transporter activity"/>
    <property type="evidence" value="ECO:0007669"/>
    <property type="project" value="InterPro"/>
</dbReference>
<name>A0A2S9JPJ7_9HYPH</name>
<feature type="transmembrane region" description="Helical" evidence="6">
    <location>
        <begin position="181"/>
        <end position="205"/>
    </location>
</feature>
<evidence type="ECO:0000256" key="5">
    <source>
        <dbReference type="ARBA" id="ARBA00023136"/>
    </source>
</evidence>
<dbReference type="InterPro" id="IPR001851">
    <property type="entry name" value="ABC_transp_permease"/>
</dbReference>
<gene>
    <name evidence="7" type="ORF">C5750_08160</name>
</gene>
<proteinExistence type="predicted"/>
<feature type="transmembrane region" description="Helical" evidence="6">
    <location>
        <begin position="6"/>
        <end position="29"/>
    </location>
</feature>
<evidence type="ECO:0000256" key="6">
    <source>
        <dbReference type="SAM" id="Phobius"/>
    </source>
</evidence>
<dbReference type="AlphaFoldDB" id="A0A2S9JPJ7"/>
<comment type="subcellular location">
    <subcellularLocation>
        <location evidence="1">Cell membrane</location>
        <topology evidence="1">Multi-pass membrane protein</topology>
    </subcellularLocation>
</comment>
<evidence type="ECO:0000256" key="1">
    <source>
        <dbReference type="ARBA" id="ARBA00004651"/>
    </source>
</evidence>
<dbReference type="PANTHER" id="PTHR32196:SF69">
    <property type="entry name" value="BRANCHED-CHAIN AMINO ACID TRANSPORT SYSTEM, PERMEASE PROTEIN"/>
    <property type="match status" value="1"/>
</dbReference>
<dbReference type="RefSeq" id="WP_105733375.1">
    <property type="nucleotide sequence ID" value="NZ_PVBT01000002.1"/>
</dbReference>
<sequence length="304" mass="31983">MLDILTSFYGLIPVTIAQSLIVAFVVLGVMLPFRILNFPDLTSEGAFPLGGCVCGTLISMGVNPFLACGVALVCGFLAGCTTAFIHLRFKINTLLAGILVMTMLYSINLRIMGRTNIPLFTYDTVFTILAGPSANVPWVKILIVGALIALVVGLMLYFFMSEKGTSMRAVGASPDMAEAQGINVGIATIMGVGVASALSATGGSIMVQTQGFVDVNMGFGILINGLAALIIGEAVTGRQTILRQVMAPVVGSIVYYQLISFCLTLGLAPADLKFATGAFVLLMLALPNLRKSGSGTQIREKVRE</sequence>
<dbReference type="OrthoDB" id="9778389at2"/>
<keyword evidence="8" id="KW-1185">Reference proteome</keyword>
<dbReference type="CDD" id="cd06574">
    <property type="entry name" value="TM_PBP1_branched-chain-AA_like"/>
    <property type="match status" value="1"/>
</dbReference>
<feature type="transmembrane region" description="Helical" evidence="6">
    <location>
        <begin position="94"/>
        <end position="113"/>
    </location>
</feature>
<protein>
    <submittedName>
        <fullName evidence="7">ABC transporter permease</fullName>
    </submittedName>
</protein>
<dbReference type="Pfam" id="PF02653">
    <property type="entry name" value="BPD_transp_2"/>
    <property type="match status" value="1"/>
</dbReference>
<evidence type="ECO:0000313" key="7">
    <source>
        <dbReference type="EMBL" id="PRD55147.1"/>
    </source>
</evidence>
<evidence type="ECO:0000256" key="3">
    <source>
        <dbReference type="ARBA" id="ARBA00022692"/>
    </source>
</evidence>
<reference evidence="7 8" key="1">
    <citation type="submission" date="2018-02" db="EMBL/GenBank/DDBJ databases">
        <title>The draft genome of Phyllobacterium myrsinacearum DSM5892.</title>
        <authorList>
            <person name="Li L."/>
            <person name="Liu L."/>
            <person name="Zhang X."/>
            <person name="Wang T."/>
        </authorList>
    </citation>
    <scope>NUCLEOTIDE SEQUENCE [LARGE SCALE GENOMIC DNA]</scope>
    <source>
        <strain evidence="7 8">DSM 5892</strain>
    </source>
</reference>
<evidence type="ECO:0000256" key="4">
    <source>
        <dbReference type="ARBA" id="ARBA00022989"/>
    </source>
</evidence>
<keyword evidence="4 6" id="KW-1133">Transmembrane helix</keyword>
<feature type="transmembrane region" description="Helical" evidence="6">
    <location>
        <begin position="138"/>
        <end position="160"/>
    </location>
</feature>
<evidence type="ECO:0000313" key="8">
    <source>
        <dbReference type="Proteomes" id="UP000238563"/>
    </source>
</evidence>
<dbReference type="GO" id="GO:0005886">
    <property type="term" value="C:plasma membrane"/>
    <property type="evidence" value="ECO:0007669"/>
    <property type="project" value="UniProtKB-SubCell"/>
</dbReference>
<dbReference type="PANTHER" id="PTHR32196">
    <property type="entry name" value="ABC TRANSPORTER PERMEASE PROTEIN YPHD-RELATED-RELATED"/>
    <property type="match status" value="1"/>
</dbReference>
<dbReference type="Proteomes" id="UP000238563">
    <property type="component" value="Unassembled WGS sequence"/>
</dbReference>
<feature type="transmembrane region" description="Helical" evidence="6">
    <location>
        <begin position="217"/>
        <end position="235"/>
    </location>
</feature>
<feature type="transmembrane region" description="Helical" evidence="6">
    <location>
        <begin position="64"/>
        <end position="87"/>
    </location>
</feature>
<organism evidence="7 8">
    <name type="scientific">Phyllobacterium myrsinacearum</name>
    <dbReference type="NCBI Taxonomy" id="28101"/>
    <lineage>
        <taxon>Bacteria</taxon>
        <taxon>Pseudomonadati</taxon>
        <taxon>Pseudomonadota</taxon>
        <taxon>Alphaproteobacteria</taxon>
        <taxon>Hyphomicrobiales</taxon>
        <taxon>Phyllobacteriaceae</taxon>
        <taxon>Phyllobacterium</taxon>
    </lineage>
</organism>
<dbReference type="EMBL" id="PVBT01000002">
    <property type="protein sequence ID" value="PRD55147.1"/>
    <property type="molecule type" value="Genomic_DNA"/>
</dbReference>